<sequence length="217" mass="23186">RTDHAAGRRGGRGGGQGGGRGRGKGRGGAEKGRKAGKERHQARNTTSNRVVIDNSDDENLDNGASTKKKYKKKGRVETGLLEQAAREVIRAKKANGNRVPHRLLEEKVQELNALEDVNLRQLELVARAVSTASVEQAIPVFRATPPCPLLRLVHLLPSGGAPILGLPETPSLRVRLAPGDESTNGPKSPIFGEKIDPERSPEGPRASSGAPRVPVHQ</sequence>
<feature type="non-terminal residue" evidence="2">
    <location>
        <position position="1"/>
    </location>
</feature>
<feature type="compositionally biased region" description="Basic and acidic residues" evidence="1">
    <location>
        <begin position="193"/>
        <end position="202"/>
    </location>
</feature>
<feature type="region of interest" description="Disordered" evidence="1">
    <location>
        <begin position="175"/>
        <end position="217"/>
    </location>
</feature>
<accession>K0T1C9</accession>
<reference evidence="2 3" key="1">
    <citation type="journal article" date="2012" name="Genome Biol.">
        <title>Genome and low-iron response of an oceanic diatom adapted to chronic iron limitation.</title>
        <authorList>
            <person name="Lommer M."/>
            <person name="Specht M."/>
            <person name="Roy A.S."/>
            <person name="Kraemer L."/>
            <person name="Andreson R."/>
            <person name="Gutowska M.A."/>
            <person name="Wolf J."/>
            <person name="Bergner S.V."/>
            <person name="Schilhabel M.B."/>
            <person name="Klostermeier U.C."/>
            <person name="Beiko R.G."/>
            <person name="Rosenstiel P."/>
            <person name="Hippler M."/>
            <person name="Laroche J."/>
        </authorList>
    </citation>
    <scope>NUCLEOTIDE SEQUENCE [LARGE SCALE GENOMIC DNA]</scope>
    <source>
        <strain evidence="2 3">CCMP1005</strain>
    </source>
</reference>
<organism evidence="2 3">
    <name type="scientific">Thalassiosira oceanica</name>
    <name type="common">Marine diatom</name>
    <dbReference type="NCBI Taxonomy" id="159749"/>
    <lineage>
        <taxon>Eukaryota</taxon>
        <taxon>Sar</taxon>
        <taxon>Stramenopiles</taxon>
        <taxon>Ochrophyta</taxon>
        <taxon>Bacillariophyta</taxon>
        <taxon>Coscinodiscophyceae</taxon>
        <taxon>Thalassiosirophycidae</taxon>
        <taxon>Thalassiosirales</taxon>
        <taxon>Thalassiosiraceae</taxon>
        <taxon>Thalassiosira</taxon>
    </lineage>
</organism>
<keyword evidence="3" id="KW-1185">Reference proteome</keyword>
<proteinExistence type="predicted"/>
<dbReference type="EMBL" id="AGNL01007073">
    <property type="protein sequence ID" value="EJK71555.1"/>
    <property type="molecule type" value="Genomic_DNA"/>
</dbReference>
<name>K0T1C9_THAOC</name>
<evidence type="ECO:0000313" key="3">
    <source>
        <dbReference type="Proteomes" id="UP000266841"/>
    </source>
</evidence>
<comment type="caution">
    <text evidence="2">The sequence shown here is derived from an EMBL/GenBank/DDBJ whole genome shotgun (WGS) entry which is preliminary data.</text>
</comment>
<dbReference type="AlphaFoldDB" id="K0T1C9"/>
<dbReference type="Proteomes" id="UP000266841">
    <property type="component" value="Unassembled WGS sequence"/>
</dbReference>
<feature type="compositionally biased region" description="Basic and acidic residues" evidence="1">
    <location>
        <begin position="27"/>
        <end position="41"/>
    </location>
</feature>
<protein>
    <submittedName>
        <fullName evidence="2">Uncharacterized protein</fullName>
    </submittedName>
</protein>
<gene>
    <name evidence="2" type="ORF">THAOC_06986</name>
</gene>
<evidence type="ECO:0000313" key="2">
    <source>
        <dbReference type="EMBL" id="EJK71555.1"/>
    </source>
</evidence>
<evidence type="ECO:0000256" key="1">
    <source>
        <dbReference type="SAM" id="MobiDB-lite"/>
    </source>
</evidence>
<feature type="region of interest" description="Disordered" evidence="1">
    <location>
        <begin position="1"/>
        <end position="74"/>
    </location>
</feature>